<feature type="domain" description="FAD-binding" evidence="1">
    <location>
        <begin position="28"/>
        <end position="336"/>
    </location>
</feature>
<dbReference type="Pfam" id="PF01494">
    <property type="entry name" value="FAD_binding_3"/>
    <property type="match status" value="1"/>
</dbReference>
<dbReference type="PANTHER" id="PTHR42685">
    <property type="entry name" value="GERANYLGERANYL DIPHOSPHATE REDUCTASE"/>
    <property type="match status" value="1"/>
</dbReference>
<organism evidence="2">
    <name type="scientific">freshwater metagenome</name>
    <dbReference type="NCBI Taxonomy" id="449393"/>
    <lineage>
        <taxon>unclassified sequences</taxon>
        <taxon>metagenomes</taxon>
        <taxon>ecological metagenomes</taxon>
    </lineage>
</organism>
<dbReference type="PRINTS" id="PR00420">
    <property type="entry name" value="RNGMNOXGNASE"/>
</dbReference>
<evidence type="ECO:0000259" key="1">
    <source>
        <dbReference type="Pfam" id="PF01494"/>
    </source>
</evidence>
<dbReference type="EMBL" id="CAEZTC010000064">
    <property type="protein sequence ID" value="CAB4558412.1"/>
    <property type="molecule type" value="Genomic_DNA"/>
</dbReference>
<reference evidence="2" key="1">
    <citation type="submission" date="2020-05" db="EMBL/GenBank/DDBJ databases">
        <authorList>
            <person name="Chiriac C."/>
            <person name="Salcher M."/>
            <person name="Ghai R."/>
            <person name="Kavagutti S V."/>
        </authorList>
    </citation>
    <scope>NUCLEOTIDE SEQUENCE</scope>
</reference>
<dbReference type="AlphaFoldDB" id="A0A6J6D3T7"/>
<evidence type="ECO:0000313" key="2">
    <source>
        <dbReference type="EMBL" id="CAB4558412.1"/>
    </source>
</evidence>
<accession>A0A6J6D3T7</accession>
<dbReference type="NCBIfam" id="TIGR02032">
    <property type="entry name" value="GG-red-SF"/>
    <property type="match status" value="1"/>
</dbReference>
<dbReference type="InterPro" id="IPR002938">
    <property type="entry name" value="FAD-bd"/>
</dbReference>
<proteinExistence type="predicted"/>
<dbReference type="InterPro" id="IPR011777">
    <property type="entry name" value="Geranylgeranyl_Rdtase_fam"/>
</dbReference>
<sequence length="427" mass="47906">MVSAFDTTNWCHSPHSPRRPSLESVAKKVLIIGAGPSGAACAITLHRLGHNVTVVDKATFPRDKCCGDGLTTNALRILEQLDFNPESVPDWKQTHKVIVQSPDGRTLDMDLPKGQGMFAAVAPRRQLDNALVEQCIQLGIPVHQGHSFRNVVRNDADAITVDIEGLGIVEADYVIAADGMWSPIRKSLELSTPGYLGEWHAFRQYFNHVDGPAAQNLYVWFDDDVLPGYVWSFPLPNNRVNFGFCMLRNDATSMQFMKKTWAELCDRPHVRAALGNSFVPEDRHTAWPIPARIDNAVRSTGRILFVGDAVCATDIMTGEGIAQALETGIAAAHAIAYKETPSDVRHYYSTTLDKTLLADHRMSKFLGNMLSSPRTTRRVLALVNSTSWTKRHFVRWMFEDEPRAALFTPRRWHRKFLRRPGAYRNMV</sequence>
<gene>
    <name evidence="2" type="ORF">UFOPK1572_00650</name>
</gene>
<dbReference type="GO" id="GO:0016628">
    <property type="term" value="F:oxidoreductase activity, acting on the CH-CH group of donors, NAD or NADP as acceptor"/>
    <property type="evidence" value="ECO:0007669"/>
    <property type="project" value="InterPro"/>
</dbReference>
<dbReference type="InterPro" id="IPR036188">
    <property type="entry name" value="FAD/NAD-bd_sf"/>
</dbReference>
<dbReference type="GO" id="GO:0071949">
    <property type="term" value="F:FAD binding"/>
    <property type="evidence" value="ECO:0007669"/>
    <property type="project" value="InterPro"/>
</dbReference>
<dbReference type="InterPro" id="IPR050407">
    <property type="entry name" value="Geranylgeranyl_reductase"/>
</dbReference>
<dbReference type="Gene3D" id="3.50.50.60">
    <property type="entry name" value="FAD/NAD(P)-binding domain"/>
    <property type="match status" value="1"/>
</dbReference>
<dbReference type="SUPFAM" id="SSF51905">
    <property type="entry name" value="FAD/NAD(P)-binding domain"/>
    <property type="match status" value="1"/>
</dbReference>
<protein>
    <submittedName>
        <fullName evidence="2">Unannotated protein</fullName>
    </submittedName>
</protein>
<dbReference type="PANTHER" id="PTHR42685:SF22">
    <property type="entry name" value="CONDITIONED MEDIUM FACTOR RECEPTOR 1"/>
    <property type="match status" value="1"/>
</dbReference>
<name>A0A6J6D3T7_9ZZZZ</name>